<dbReference type="Proteomes" id="UP000015105">
    <property type="component" value="Chromosome 7D"/>
</dbReference>
<reference evidence="2" key="4">
    <citation type="submission" date="2019-03" db="UniProtKB">
        <authorList>
            <consortium name="EnsemblPlants"/>
        </authorList>
    </citation>
    <scope>IDENTIFICATION</scope>
</reference>
<dbReference type="AlphaFoldDB" id="A0A453QTQ6"/>
<sequence>MGMQPQTQQGGGGAAAAKEMEEEPHVERLPADLLAHVLSLLSSFHDLAMY</sequence>
<dbReference type="Gramene" id="AET7Gv20323100.14">
    <property type="protein sequence ID" value="AET7Gv20323100.14"/>
    <property type="gene ID" value="AET7Gv20323100"/>
</dbReference>
<evidence type="ECO:0000313" key="2">
    <source>
        <dbReference type="EnsemblPlants" id="AET7Gv20323100.14"/>
    </source>
</evidence>
<accession>A0A453QTQ6</accession>
<organism evidence="2 3">
    <name type="scientific">Aegilops tauschii subsp. strangulata</name>
    <name type="common">Goatgrass</name>
    <dbReference type="NCBI Taxonomy" id="200361"/>
    <lineage>
        <taxon>Eukaryota</taxon>
        <taxon>Viridiplantae</taxon>
        <taxon>Streptophyta</taxon>
        <taxon>Embryophyta</taxon>
        <taxon>Tracheophyta</taxon>
        <taxon>Spermatophyta</taxon>
        <taxon>Magnoliopsida</taxon>
        <taxon>Liliopsida</taxon>
        <taxon>Poales</taxon>
        <taxon>Poaceae</taxon>
        <taxon>BOP clade</taxon>
        <taxon>Pooideae</taxon>
        <taxon>Triticodae</taxon>
        <taxon>Triticeae</taxon>
        <taxon>Triticinae</taxon>
        <taxon>Aegilops</taxon>
    </lineage>
</organism>
<dbReference type="SUPFAM" id="SSF81383">
    <property type="entry name" value="F-box domain"/>
    <property type="match status" value="1"/>
</dbReference>
<reference evidence="3" key="2">
    <citation type="journal article" date="2017" name="Nat. Plants">
        <title>The Aegilops tauschii genome reveals multiple impacts of transposons.</title>
        <authorList>
            <person name="Zhao G."/>
            <person name="Zou C."/>
            <person name="Li K."/>
            <person name="Wang K."/>
            <person name="Li T."/>
            <person name="Gao L."/>
            <person name="Zhang X."/>
            <person name="Wang H."/>
            <person name="Yang Z."/>
            <person name="Liu X."/>
            <person name="Jiang W."/>
            <person name="Mao L."/>
            <person name="Kong X."/>
            <person name="Jiao Y."/>
            <person name="Jia J."/>
        </authorList>
    </citation>
    <scope>NUCLEOTIDE SEQUENCE [LARGE SCALE GENOMIC DNA]</scope>
    <source>
        <strain evidence="3">cv. AL8/78</strain>
    </source>
</reference>
<evidence type="ECO:0000313" key="3">
    <source>
        <dbReference type="Proteomes" id="UP000015105"/>
    </source>
</evidence>
<evidence type="ECO:0008006" key="4">
    <source>
        <dbReference type="Google" id="ProtNLM"/>
    </source>
</evidence>
<reference evidence="2" key="3">
    <citation type="journal article" date="2017" name="Nature">
        <title>Genome sequence of the progenitor of the wheat D genome Aegilops tauschii.</title>
        <authorList>
            <person name="Luo M.C."/>
            <person name="Gu Y.Q."/>
            <person name="Puiu D."/>
            <person name="Wang H."/>
            <person name="Twardziok S.O."/>
            <person name="Deal K.R."/>
            <person name="Huo N."/>
            <person name="Zhu T."/>
            <person name="Wang L."/>
            <person name="Wang Y."/>
            <person name="McGuire P.E."/>
            <person name="Liu S."/>
            <person name="Long H."/>
            <person name="Ramasamy R.K."/>
            <person name="Rodriguez J.C."/>
            <person name="Van S.L."/>
            <person name="Yuan L."/>
            <person name="Wang Z."/>
            <person name="Xia Z."/>
            <person name="Xiao L."/>
            <person name="Anderson O.D."/>
            <person name="Ouyang S."/>
            <person name="Liang Y."/>
            <person name="Zimin A.V."/>
            <person name="Pertea G."/>
            <person name="Qi P."/>
            <person name="Bennetzen J.L."/>
            <person name="Dai X."/>
            <person name="Dawson M.W."/>
            <person name="Muller H.G."/>
            <person name="Kugler K."/>
            <person name="Rivarola-Duarte L."/>
            <person name="Spannagl M."/>
            <person name="Mayer K.F.X."/>
            <person name="Lu F.H."/>
            <person name="Bevan M.W."/>
            <person name="Leroy P."/>
            <person name="Li P."/>
            <person name="You F.M."/>
            <person name="Sun Q."/>
            <person name="Liu Z."/>
            <person name="Lyons E."/>
            <person name="Wicker T."/>
            <person name="Salzberg S.L."/>
            <person name="Devos K.M."/>
            <person name="Dvorak J."/>
        </authorList>
    </citation>
    <scope>NUCLEOTIDE SEQUENCE [LARGE SCALE GENOMIC DNA]</scope>
    <source>
        <strain evidence="2">cv. AL8/78</strain>
    </source>
</reference>
<reference evidence="2" key="5">
    <citation type="journal article" date="2021" name="G3 (Bethesda)">
        <title>Aegilops tauschii genome assembly Aet v5.0 features greater sequence contiguity and improved annotation.</title>
        <authorList>
            <person name="Wang L."/>
            <person name="Zhu T."/>
            <person name="Rodriguez J.C."/>
            <person name="Deal K.R."/>
            <person name="Dubcovsky J."/>
            <person name="McGuire P.E."/>
            <person name="Lux T."/>
            <person name="Spannagl M."/>
            <person name="Mayer K.F.X."/>
            <person name="Baldrich P."/>
            <person name="Meyers B.C."/>
            <person name="Huo N."/>
            <person name="Gu Y.Q."/>
            <person name="Zhou H."/>
            <person name="Devos K.M."/>
            <person name="Bennetzen J.L."/>
            <person name="Unver T."/>
            <person name="Budak H."/>
            <person name="Gulick P.J."/>
            <person name="Galiba G."/>
            <person name="Kalapos B."/>
            <person name="Nelson D.R."/>
            <person name="Li P."/>
            <person name="You F.M."/>
            <person name="Luo M.C."/>
            <person name="Dvorak J."/>
        </authorList>
    </citation>
    <scope>NUCLEOTIDE SEQUENCE [LARGE SCALE GENOMIC DNA]</scope>
    <source>
        <strain evidence="2">cv. AL8/78</strain>
    </source>
</reference>
<feature type="region of interest" description="Disordered" evidence="1">
    <location>
        <begin position="1"/>
        <end position="25"/>
    </location>
</feature>
<proteinExistence type="predicted"/>
<reference evidence="3" key="1">
    <citation type="journal article" date="2014" name="Science">
        <title>Ancient hybridizations among the ancestral genomes of bread wheat.</title>
        <authorList>
            <consortium name="International Wheat Genome Sequencing Consortium,"/>
            <person name="Marcussen T."/>
            <person name="Sandve S.R."/>
            <person name="Heier L."/>
            <person name="Spannagl M."/>
            <person name="Pfeifer M."/>
            <person name="Jakobsen K.S."/>
            <person name="Wulff B.B."/>
            <person name="Steuernagel B."/>
            <person name="Mayer K.F."/>
            <person name="Olsen O.A."/>
        </authorList>
    </citation>
    <scope>NUCLEOTIDE SEQUENCE [LARGE SCALE GENOMIC DNA]</scope>
    <source>
        <strain evidence="3">cv. AL8/78</strain>
    </source>
</reference>
<dbReference type="EnsemblPlants" id="AET7Gv20323100.14">
    <property type="protein sequence ID" value="AET7Gv20323100.14"/>
    <property type="gene ID" value="AET7Gv20323100"/>
</dbReference>
<name>A0A453QTQ6_AEGTS</name>
<dbReference type="InterPro" id="IPR036047">
    <property type="entry name" value="F-box-like_dom_sf"/>
</dbReference>
<protein>
    <recommendedName>
        <fullName evidence="4">F-box domain-containing protein</fullName>
    </recommendedName>
</protein>
<evidence type="ECO:0000256" key="1">
    <source>
        <dbReference type="SAM" id="MobiDB-lite"/>
    </source>
</evidence>
<keyword evidence="3" id="KW-1185">Reference proteome</keyword>